<dbReference type="InterPro" id="IPR050630">
    <property type="entry name" value="WD_repeat_EMAP"/>
</dbReference>
<sequence>MKLSISQAPVANFCWNLQITYWDAFDCSPIRVVDGSLSAEMYSIDISPDGMAFVSGGADREVKLWNYDEGHCYFVGHGHSEPITKVKISPDQHHVVSVGDEGAIFVWDYKSPVSASTSPAANTSPASSSPVPAGDCTSPIPGLTSPPTSPVPYPPPTSPAHDTGSPVP</sequence>
<feature type="region of interest" description="Disordered" evidence="10">
    <location>
        <begin position="116"/>
        <end position="168"/>
    </location>
</feature>
<evidence type="ECO:0000256" key="6">
    <source>
        <dbReference type="ARBA" id="ARBA00022846"/>
    </source>
</evidence>
<evidence type="ECO:0000256" key="9">
    <source>
        <dbReference type="PROSITE-ProRule" id="PRU00221"/>
    </source>
</evidence>
<evidence type="ECO:0000256" key="3">
    <source>
        <dbReference type="ARBA" id="ARBA00022490"/>
    </source>
</evidence>
<dbReference type="Gene3D" id="2.130.10.10">
    <property type="entry name" value="YVTN repeat-like/Quinoprotein amine dehydrogenase"/>
    <property type="match status" value="1"/>
</dbReference>
<evidence type="ECO:0000256" key="8">
    <source>
        <dbReference type="ARBA" id="ARBA00029552"/>
    </source>
</evidence>
<name>A0A9D4UYZ2_ADICA</name>
<dbReference type="PANTHER" id="PTHR13720">
    <property type="entry name" value="WD-40 REPEAT PROTEIN"/>
    <property type="match status" value="1"/>
</dbReference>
<dbReference type="InterPro" id="IPR001680">
    <property type="entry name" value="WD40_rpt"/>
</dbReference>
<feature type="repeat" description="WD" evidence="9">
    <location>
        <begin position="76"/>
        <end position="117"/>
    </location>
</feature>
<evidence type="ECO:0000256" key="2">
    <source>
        <dbReference type="ARBA" id="ARBA00004496"/>
    </source>
</evidence>
<dbReference type="GO" id="GO:0005930">
    <property type="term" value="C:axoneme"/>
    <property type="evidence" value="ECO:0007669"/>
    <property type="project" value="UniProtKB-ARBA"/>
</dbReference>
<dbReference type="PROSITE" id="PS50082">
    <property type="entry name" value="WD_REPEATS_2"/>
    <property type="match status" value="2"/>
</dbReference>
<dbReference type="InterPro" id="IPR036322">
    <property type="entry name" value="WD40_repeat_dom_sf"/>
</dbReference>
<feature type="compositionally biased region" description="Pro residues" evidence="10">
    <location>
        <begin position="147"/>
        <end position="158"/>
    </location>
</feature>
<comment type="similarity">
    <text evidence="7">Belongs to the CFAP52 family.</text>
</comment>
<dbReference type="Proteomes" id="UP000886520">
    <property type="component" value="Chromosome 8"/>
</dbReference>
<gene>
    <name evidence="11" type="ORF">GOP47_0008579</name>
</gene>
<comment type="subcellular location">
    <subcellularLocation>
        <location evidence="1">Cell projection</location>
        <location evidence="1">Cilium</location>
        <location evidence="1">Flagellum</location>
    </subcellularLocation>
    <subcellularLocation>
        <location evidence="2">Cytoplasm</location>
    </subcellularLocation>
</comment>
<dbReference type="PANTHER" id="PTHR13720:SF14">
    <property type="entry name" value="CILIA- AND FLAGELLA-ASSOCIATED PROTEIN 52"/>
    <property type="match status" value="1"/>
</dbReference>
<proteinExistence type="inferred from homology"/>
<dbReference type="PROSITE" id="PS50294">
    <property type="entry name" value="WD_REPEATS_REGION"/>
    <property type="match status" value="2"/>
</dbReference>
<dbReference type="InterPro" id="IPR015943">
    <property type="entry name" value="WD40/YVTN_repeat-like_dom_sf"/>
</dbReference>
<evidence type="ECO:0000256" key="7">
    <source>
        <dbReference type="ARBA" id="ARBA00029456"/>
    </source>
</evidence>
<keyword evidence="6" id="KW-0969">Cilium</keyword>
<reference evidence="11" key="1">
    <citation type="submission" date="2021-01" db="EMBL/GenBank/DDBJ databases">
        <title>Adiantum capillus-veneris genome.</title>
        <authorList>
            <person name="Fang Y."/>
            <person name="Liao Q."/>
        </authorList>
    </citation>
    <scope>NUCLEOTIDE SEQUENCE</scope>
    <source>
        <strain evidence="11">H3</strain>
        <tissue evidence="11">Leaf</tissue>
    </source>
</reference>
<feature type="compositionally biased region" description="Low complexity" evidence="10">
    <location>
        <begin position="116"/>
        <end position="133"/>
    </location>
</feature>
<dbReference type="EMBL" id="JABFUD020000008">
    <property type="protein sequence ID" value="KAI5076514.1"/>
    <property type="molecule type" value="Genomic_DNA"/>
</dbReference>
<evidence type="ECO:0000256" key="4">
    <source>
        <dbReference type="ARBA" id="ARBA00022574"/>
    </source>
</evidence>
<keyword evidence="6" id="KW-0966">Cell projection</keyword>
<evidence type="ECO:0000256" key="5">
    <source>
        <dbReference type="ARBA" id="ARBA00022737"/>
    </source>
</evidence>
<keyword evidence="3" id="KW-0963">Cytoplasm</keyword>
<protein>
    <recommendedName>
        <fullName evidence="8">Cilia- and flagella-associated protein 52</fullName>
    </recommendedName>
</protein>
<dbReference type="AlphaFoldDB" id="A0A9D4UYZ2"/>
<keyword evidence="5" id="KW-0677">Repeat</keyword>
<keyword evidence="6" id="KW-0282">Flagellum</keyword>
<dbReference type="OrthoDB" id="1882360at2759"/>
<evidence type="ECO:0000256" key="10">
    <source>
        <dbReference type="SAM" id="MobiDB-lite"/>
    </source>
</evidence>
<evidence type="ECO:0000313" key="11">
    <source>
        <dbReference type="EMBL" id="KAI5076514.1"/>
    </source>
</evidence>
<keyword evidence="12" id="KW-1185">Reference proteome</keyword>
<dbReference type="SMART" id="SM00320">
    <property type="entry name" value="WD40"/>
    <property type="match status" value="2"/>
</dbReference>
<dbReference type="Pfam" id="PF00400">
    <property type="entry name" value="WD40"/>
    <property type="match status" value="2"/>
</dbReference>
<feature type="repeat" description="WD" evidence="9">
    <location>
        <begin position="41"/>
        <end position="75"/>
    </location>
</feature>
<dbReference type="GO" id="GO:0031514">
    <property type="term" value="C:motile cilium"/>
    <property type="evidence" value="ECO:0007669"/>
    <property type="project" value="UniProtKB-SubCell"/>
</dbReference>
<keyword evidence="4 9" id="KW-0853">WD repeat</keyword>
<dbReference type="SUPFAM" id="SSF50978">
    <property type="entry name" value="WD40 repeat-like"/>
    <property type="match status" value="1"/>
</dbReference>
<organism evidence="11 12">
    <name type="scientific">Adiantum capillus-veneris</name>
    <name type="common">Maidenhair fern</name>
    <dbReference type="NCBI Taxonomy" id="13818"/>
    <lineage>
        <taxon>Eukaryota</taxon>
        <taxon>Viridiplantae</taxon>
        <taxon>Streptophyta</taxon>
        <taxon>Embryophyta</taxon>
        <taxon>Tracheophyta</taxon>
        <taxon>Polypodiopsida</taxon>
        <taxon>Polypodiidae</taxon>
        <taxon>Polypodiales</taxon>
        <taxon>Pteridineae</taxon>
        <taxon>Pteridaceae</taxon>
        <taxon>Vittarioideae</taxon>
        <taxon>Adiantum</taxon>
    </lineage>
</organism>
<evidence type="ECO:0000313" key="12">
    <source>
        <dbReference type="Proteomes" id="UP000886520"/>
    </source>
</evidence>
<evidence type="ECO:0000256" key="1">
    <source>
        <dbReference type="ARBA" id="ARBA00004230"/>
    </source>
</evidence>
<comment type="caution">
    <text evidence="11">The sequence shown here is derived from an EMBL/GenBank/DDBJ whole genome shotgun (WGS) entry which is preliminary data.</text>
</comment>
<accession>A0A9D4UYZ2</accession>